<evidence type="ECO:0000256" key="4">
    <source>
        <dbReference type="RuleBase" id="RU003616"/>
    </source>
</evidence>
<reference evidence="7" key="1">
    <citation type="submission" date="2022-02" db="EMBL/GenBank/DDBJ databases">
        <authorList>
            <person name="Henning P.M."/>
            <person name="McCubbin A.G."/>
            <person name="Shore J.S."/>
        </authorList>
    </citation>
    <scope>NUCLEOTIDE SEQUENCE</scope>
    <source>
        <strain evidence="7">F60SS</strain>
        <tissue evidence="7">Leaves</tissue>
    </source>
</reference>
<keyword evidence="2" id="KW-0346">Stress response</keyword>
<accession>A0A9Q0FIW5</accession>
<sequence length="398" mass="42636">MASTLLSATRVATKTHLPKLVFPSTHRLFAGPARSFSSSSGGSDNSSGNKTFLPGQPFVPAGTGSSSPASGGVNRSGVSSRVKAVIGSSFSASSASDAYLAGLTNRRFFSTIHAGPSGTQTKNGALNSGDKGEGQEACEDDSGGASSGEAKASATSSTKDDAGGGEQTGFTAEQKAALREFRVKWEARFKELQEQNPGFEVPDIDWDACEKDPVKMTENVTKGFLKGTSGMIHKFTDEEPEIDWESWEENPEKGMKSAVKGLSKGICRMILKVADKFADTESEFTAELAEYFDAKELAKMVYWHPFQVKGDFPSYELTLHEDQWCCRVDMPGIGAKDVNVKFKDNTLYIRGEGKGKGDAAARVYSGKFDIPAGEYLTDDYSVTAKDGVIRISVPKVKA</sequence>
<evidence type="ECO:0000313" key="7">
    <source>
        <dbReference type="EMBL" id="KAJ4832308.1"/>
    </source>
</evidence>
<dbReference type="Gene3D" id="2.60.40.790">
    <property type="match status" value="1"/>
</dbReference>
<evidence type="ECO:0000256" key="2">
    <source>
        <dbReference type="ARBA" id="ARBA00023016"/>
    </source>
</evidence>
<keyword evidence="8" id="KW-1185">Reference proteome</keyword>
<evidence type="ECO:0000256" key="3">
    <source>
        <dbReference type="PROSITE-ProRule" id="PRU00285"/>
    </source>
</evidence>
<feature type="compositionally biased region" description="Low complexity" evidence="5">
    <location>
        <begin position="60"/>
        <end position="76"/>
    </location>
</feature>
<evidence type="ECO:0000256" key="5">
    <source>
        <dbReference type="SAM" id="MobiDB-lite"/>
    </source>
</evidence>
<dbReference type="PANTHER" id="PTHR46991:SF11">
    <property type="entry name" value="SMALL HEAT SHOCK PROTEIN HSPF"/>
    <property type="match status" value="1"/>
</dbReference>
<keyword evidence="1" id="KW-0809">Transit peptide</keyword>
<feature type="region of interest" description="Disordered" evidence="5">
    <location>
        <begin position="112"/>
        <end position="170"/>
    </location>
</feature>
<feature type="compositionally biased region" description="Polar residues" evidence="5">
    <location>
        <begin position="117"/>
        <end position="126"/>
    </location>
</feature>
<dbReference type="InterPro" id="IPR008978">
    <property type="entry name" value="HSP20-like_chaperone"/>
</dbReference>
<feature type="compositionally biased region" description="Low complexity" evidence="5">
    <location>
        <begin position="35"/>
        <end position="48"/>
    </location>
</feature>
<dbReference type="CDD" id="cd00298">
    <property type="entry name" value="ACD_sHsps_p23-like"/>
    <property type="match status" value="1"/>
</dbReference>
<feature type="domain" description="SHSP" evidence="6">
    <location>
        <begin position="306"/>
        <end position="398"/>
    </location>
</feature>
<comment type="similarity">
    <text evidence="3 4">Belongs to the small heat shock protein (HSP20) family.</text>
</comment>
<protein>
    <recommendedName>
        <fullName evidence="6">SHSP domain-containing protein</fullName>
    </recommendedName>
</protein>
<dbReference type="PANTHER" id="PTHR46991">
    <property type="entry name" value="23.5 KDA HEAT SHOCK PROTEIN, MITOCHONDRIAL"/>
    <property type="match status" value="1"/>
</dbReference>
<feature type="compositionally biased region" description="Low complexity" evidence="5">
    <location>
        <begin position="143"/>
        <end position="157"/>
    </location>
</feature>
<reference evidence="7" key="2">
    <citation type="journal article" date="2023" name="Plants (Basel)">
        <title>Annotation of the Turnera subulata (Passifloraceae) Draft Genome Reveals the S-Locus Evolved after the Divergence of Turneroideae from Passifloroideae in a Stepwise Manner.</title>
        <authorList>
            <person name="Henning P.M."/>
            <person name="Roalson E.H."/>
            <person name="Mir W."/>
            <person name="McCubbin A.G."/>
            <person name="Shore J.S."/>
        </authorList>
    </citation>
    <scope>NUCLEOTIDE SEQUENCE</scope>
    <source>
        <strain evidence="7">F60SS</strain>
    </source>
</reference>
<dbReference type="Pfam" id="PF00011">
    <property type="entry name" value="HSP20"/>
    <property type="match status" value="1"/>
</dbReference>
<proteinExistence type="inferred from homology"/>
<name>A0A9Q0FIW5_9ROSI</name>
<dbReference type="Proteomes" id="UP001141552">
    <property type="component" value="Unassembled WGS sequence"/>
</dbReference>
<comment type="caution">
    <text evidence="7">The sequence shown here is derived from an EMBL/GenBank/DDBJ whole genome shotgun (WGS) entry which is preliminary data.</text>
</comment>
<dbReference type="SUPFAM" id="SSF49764">
    <property type="entry name" value="HSP20-like chaperones"/>
    <property type="match status" value="1"/>
</dbReference>
<dbReference type="OrthoDB" id="1431247at2759"/>
<dbReference type="EMBL" id="JAKUCV010005158">
    <property type="protein sequence ID" value="KAJ4832308.1"/>
    <property type="molecule type" value="Genomic_DNA"/>
</dbReference>
<organism evidence="7 8">
    <name type="scientific">Turnera subulata</name>
    <dbReference type="NCBI Taxonomy" id="218843"/>
    <lineage>
        <taxon>Eukaryota</taxon>
        <taxon>Viridiplantae</taxon>
        <taxon>Streptophyta</taxon>
        <taxon>Embryophyta</taxon>
        <taxon>Tracheophyta</taxon>
        <taxon>Spermatophyta</taxon>
        <taxon>Magnoliopsida</taxon>
        <taxon>eudicotyledons</taxon>
        <taxon>Gunneridae</taxon>
        <taxon>Pentapetalae</taxon>
        <taxon>rosids</taxon>
        <taxon>fabids</taxon>
        <taxon>Malpighiales</taxon>
        <taxon>Passifloraceae</taxon>
        <taxon>Turnera</taxon>
    </lineage>
</organism>
<dbReference type="PROSITE" id="PS01031">
    <property type="entry name" value="SHSP"/>
    <property type="match status" value="1"/>
</dbReference>
<dbReference type="AlphaFoldDB" id="A0A9Q0FIW5"/>
<dbReference type="InterPro" id="IPR044656">
    <property type="entry name" value="HSP14.7/HSP23.5/HSP23.6-like"/>
</dbReference>
<gene>
    <name evidence="7" type="ORF">Tsubulata_026974</name>
</gene>
<feature type="region of interest" description="Disordered" evidence="5">
    <location>
        <begin position="33"/>
        <end position="76"/>
    </location>
</feature>
<dbReference type="InterPro" id="IPR002068">
    <property type="entry name" value="A-crystallin/Hsp20_dom"/>
</dbReference>
<evidence type="ECO:0000259" key="6">
    <source>
        <dbReference type="PROSITE" id="PS01031"/>
    </source>
</evidence>
<evidence type="ECO:0000313" key="8">
    <source>
        <dbReference type="Proteomes" id="UP001141552"/>
    </source>
</evidence>
<evidence type="ECO:0000256" key="1">
    <source>
        <dbReference type="ARBA" id="ARBA00022946"/>
    </source>
</evidence>